<sequence length="114" mass="12645">MDENQKLNPQEISNEMVCSIANLAALGVDGIDKMFMRMSDEILDMIYPSAVSKGVKVVRQEDGYHIDVHVITELGIDIPQIARKTQIKVKESVEIMTGNQVAQVNVHVEGSGKY</sequence>
<comment type="similarity">
    <text evidence="1">Belongs to the asp23 family.</text>
</comment>
<dbReference type="GeneID" id="68364429"/>
<evidence type="ECO:0000313" key="3">
    <source>
        <dbReference type="Proteomes" id="UP000218387"/>
    </source>
</evidence>
<protein>
    <submittedName>
        <fullName evidence="2">Asp23/Gls24 family envelope stress response protein</fullName>
    </submittedName>
</protein>
<gene>
    <name evidence="2" type="ORF">CPZ25_019270</name>
</gene>
<reference evidence="2 3" key="1">
    <citation type="submission" date="2018-05" db="EMBL/GenBank/DDBJ databases">
        <title>Genome comparison of Eubacterium sp.</title>
        <authorList>
            <person name="Feng Y."/>
            <person name="Sanchez-Andrea I."/>
            <person name="Stams A.J.M."/>
            <person name="De Vos W.M."/>
        </authorList>
    </citation>
    <scope>NUCLEOTIDE SEQUENCE [LARGE SCALE GENOMIC DNA]</scope>
    <source>
        <strain evidence="2 3">YI</strain>
    </source>
</reference>
<evidence type="ECO:0000256" key="1">
    <source>
        <dbReference type="ARBA" id="ARBA00005721"/>
    </source>
</evidence>
<dbReference type="EMBL" id="CP029487">
    <property type="protein sequence ID" value="QCT73366.1"/>
    <property type="molecule type" value="Genomic_DNA"/>
</dbReference>
<dbReference type="RefSeq" id="WP_013381753.1">
    <property type="nucleotide sequence ID" value="NZ_CP029487.1"/>
</dbReference>
<accession>A0A4V1GMI1</accession>
<dbReference type="KEGG" id="emt:CPZ25_019270"/>
<dbReference type="Proteomes" id="UP000218387">
    <property type="component" value="Chromosome"/>
</dbReference>
<dbReference type="PANTHER" id="PTHR34297">
    <property type="entry name" value="HYPOTHETICAL CYTOSOLIC PROTEIN-RELATED"/>
    <property type="match status" value="1"/>
</dbReference>
<dbReference type="AlphaFoldDB" id="A0A4V1GMI1"/>
<dbReference type="Pfam" id="PF03780">
    <property type="entry name" value="Asp23"/>
    <property type="match status" value="1"/>
</dbReference>
<keyword evidence="3" id="KW-1185">Reference proteome</keyword>
<dbReference type="InterPro" id="IPR005531">
    <property type="entry name" value="Asp23"/>
</dbReference>
<proteinExistence type="inferred from homology"/>
<name>A0A4V1GMI1_EUBML</name>
<organism evidence="2 3">
    <name type="scientific">Eubacterium maltosivorans</name>
    <dbReference type="NCBI Taxonomy" id="2041044"/>
    <lineage>
        <taxon>Bacteria</taxon>
        <taxon>Bacillati</taxon>
        <taxon>Bacillota</taxon>
        <taxon>Clostridia</taxon>
        <taxon>Eubacteriales</taxon>
        <taxon>Eubacteriaceae</taxon>
        <taxon>Eubacterium</taxon>
    </lineage>
</organism>
<evidence type="ECO:0000313" key="2">
    <source>
        <dbReference type="EMBL" id="QCT73366.1"/>
    </source>
</evidence>